<dbReference type="PATRIC" id="fig|1391654.3.peg.6660"/>
<feature type="domain" description="Response regulatory" evidence="9">
    <location>
        <begin position="11"/>
        <end position="125"/>
    </location>
</feature>
<dbReference type="PROSITE" id="PS50110">
    <property type="entry name" value="RESPONSE_REGULATORY"/>
    <property type="match status" value="1"/>
</dbReference>
<accession>A0A0K1Q2N3</accession>
<evidence type="ECO:0000256" key="3">
    <source>
        <dbReference type="ARBA" id="ARBA00023015"/>
    </source>
</evidence>
<organism evidence="10 11">
    <name type="scientific">Labilithrix luteola</name>
    <dbReference type="NCBI Taxonomy" id="1391654"/>
    <lineage>
        <taxon>Bacteria</taxon>
        <taxon>Pseudomonadati</taxon>
        <taxon>Myxococcota</taxon>
        <taxon>Polyangia</taxon>
        <taxon>Polyangiales</taxon>
        <taxon>Labilitrichaceae</taxon>
        <taxon>Labilithrix</taxon>
    </lineage>
</organism>
<evidence type="ECO:0000256" key="7">
    <source>
        <dbReference type="SAM" id="MobiDB-lite"/>
    </source>
</evidence>
<dbReference type="Pfam" id="PF25601">
    <property type="entry name" value="AAA_lid_14"/>
    <property type="match status" value="1"/>
</dbReference>
<dbReference type="SUPFAM" id="SSF46689">
    <property type="entry name" value="Homeodomain-like"/>
    <property type="match status" value="1"/>
</dbReference>
<dbReference type="AlphaFoldDB" id="A0A0K1Q2N3"/>
<dbReference type="InterPro" id="IPR011006">
    <property type="entry name" value="CheY-like_superfamily"/>
</dbReference>
<dbReference type="InterPro" id="IPR025944">
    <property type="entry name" value="Sigma_54_int_dom_CS"/>
</dbReference>
<dbReference type="InterPro" id="IPR058031">
    <property type="entry name" value="AAA_lid_NorR"/>
</dbReference>
<evidence type="ECO:0000259" key="9">
    <source>
        <dbReference type="PROSITE" id="PS50110"/>
    </source>
</evidence>
<dbReference type="GO" id="GO:0043565">
    <property type="term" value="F:sequence-specific DNA binding"/>
    <property type="evidence" value="ECO:0007669"/>
    <property type="project" value="InterPro"/>
</dbReference>
<dbReference type="Pfam" id="PF00158">
    <property type="entry name" value="Sigma54_activat"/>
    <property type="match status" value="1"/>
</dbReference>
<dbReference type="GO" id="GO:0006355">
    <property type="term" value="P:regulation of DNA-templated transcription"/>
    <property type="evidence" value="ECO:0007669"/>
    <property type="project" value="InterPro"/>
</dbReference>
<dbReference type="SUPFAM" id="SSF52540">
    <property type="entry name" value="P-loop containing nucleoside triphosphate hydrolases"/>
    <property type="match status" value="1"/>
</dbReference>
<dbReference type="InterPro" id="IPR003593">
    <property type="entry name" value="AAA+_ATPase"/>
</dbReference>
<gene>
    <name evidence="10" type="ORF">AKJ09_06565</name>
</gene>
<dbReference type="GO" id="GO:0005524">
    <property type="term" value="F:ATP binding"/>
    <property type="evidence" value="ECO:0007669"/>
    <property type="project" value="UniProtKB-KW"/>
</dbReference>
<dbReference type="InterPro" id="IPR002078">
    <property type="entry name" value="Sigma_54_int"/>
</dbReference>
<dbReference type="InterPro" id="IPR025943">
    <property type="entry name" value="Sigma_54_int_dom_ATP-bd_2"/>
</dbReference>
<dbReference type="SMART" id="SM00382">
    <property type="entry name" value="AAA"/>
    <property type="match status" value="1"/>
</dbReference>
<dbReference type="GO" id="GO:0000160">
    <property type="term" value="P:phosphorelay signal transduction system"/>
    <property type="evidence" value="ECO:0007669"/>
    <property type="project" value="InterPro"/>
</dbReference>
<dbReference type="InterPro" id="IPR002197">
    <property type="entry name" value="HTH_Fis"/>
</dbReference>
<dbReference type="PRINTS" id="PR01590">
    <property type="entry name" value="HTHFIS"/>
</dbReference>
<dbReference type="PANTHER" id="PTHR32071">
    <property type="entry name" value="TRANSCRIPTIONAL REGULATORY PROTEIN"/>
    <property type="match status" value="1"/>
</dbReference>
<evidence type="ECO:0000256" key="4">
    <source>
        <dbReference type="ARBA" id="ARBA00023125"/>
    </source>
</evidence>
<keyword evidence="6" id="KW-0597">Phosphoprotein</keyword>
<evidence type="ECO:0000313" key="10">
    <source>
        <dbReference type="EMBL" id="AKU99901.1"/>
    </source>
</evidence>
<dbReference type="Proteomes" id="UP000064967">
    <property type="component" value="Chromosome"/>
</dbReference>
<dbReference type="EMBL" id="CP012333">
    <property type="protein sequence ID" value="AKU99901.1"/>
    <property type="molecule type" value="Genomic_DNA"/>
</dbReference>
<feature type="domain" description="Sigma-54 factor interaction" evidence="8">
    <location>
        <begin position="145"/>
        <end position="374"/>
    </location>
</feature>
<feature type="modified residue" description="4-aspartylphosphate" evidence="6">
    <location>
        <position position="60"/>
    </location>
</feature>
<dbReference type="Pfam" id="PF02954">
    <property type="entry name" value="HTH_8"/>
    <property type="match status" value="1"/>
</dbReference>
<keyword evidence="11" id="KW-1185">Reference proteome</keyword>
<dbReference type="Gene3D" id="3.40.50.2300">
    <property type="match status" value="1"/>
</dbReference>
<dbReference type="PROSITE" id="PS50045">
    <property type="entry name" value="SIGMA54_INTERACT_4"/>
    <property type="match status" value="1"/>
</dbReference>
<feature type="region of interest" description="Disordered" evidence="7">
    <location>
        <begin position="389"/>
        <end position="417"/>
    </location>
</feature>
<keyword evidence="3" id="KW-0805">Transcription regulation</keyword>
<protein>
    <submittedName>
        <fullName evidence="10">Response regulator of zinc sigma-54-dependent two-component system</fullName>
    </submittedName>
</protein>
<keyword evidence="1" id="KW-0547">Nucleotide-binding</keyword>
<dbReference type="KEGG" id="llu:AKJ09_06565"/>
<dbReference type="STRING" id="1391654.AKJ09_06565"/>
<dbReference type="InterPro" id="IPR001789">
    <property type="entry name" value="Sig_transdc_resp-reg_receiver"/>
</dbReference>
<dbReference type="Gene3D" id="1.10.10.60">
    <property type="entry name" value="Homeodomain-like"/>
    <property type="match status" value="1"/>
</dbReference>
<evidence type="ECO:0000259" key="8">
    <source>
        <dbReference type="PROSITE" id="PS50045"/>
    </source>
</evidence>
<proteinExistence type="predicted"/>
<evidence type="ECO:0000256" key="6">
    <source>
        <dbReference type="PROSITE-ProRule" id="PRU00169"/>
    </source>
</evidence>
<dbReference type="PROSITE" id="PS00676">
    <property type="entry name" value="SIGMA54_INTERACT_2"/>
    <property type="match status" value="1"/>
</dbReference>
<dbReference type="Gene3D" id="3.40.50.300">
    <property type="entry name" value="P-loop containing nucleotide triphosphate hydrolases"/>
    <property type="match status" value="1"/>
</dbReference>
<evidence type="ECO:0000256" key="2">
    <source>
        <dbReference type="ARBA" id="ARBA00022840"/>
    </source>
</evidence>
<dbReference type="FunFam" id="3.40.50.300:FF:000006">
    <property type="entry name" value="DNA-binding transcriptional regulator NtrC"/>
    <property type="match status" value="1"/>
</dbReference>
<evidence type="ECO:0000313" key="11">
    <source>
        <dbReference type="Proteomes" id="UP000064967"/>
    </source>
</evidence>
<evidence type="ECO:0000256" key="1">
    <source>
        <dbReference type="ARBA" id="ARBA00022741"/>
    </source>
</evidence>
<dbReference type="Gene3D" id="1.10.8.60">
    <property type="match status" value="1"/>
</dbReference>
<dbReference type="PROSITE" id="PS00688">
    <property type="entry name" value="SIGMA54_INTERACT_3"/>
    <property type="match status" value="1"/>
</dbReference>
<dbReference type="CDD" id="cd00009">
    <property type="entry name" value="AAA"/>
    <property type="match status" value="1"/>
</dbReference>
<name>A0A0K1Q2N3_9BACT</name>
<reference evidence="10 11" key="1">
    <citation type="submission" date="2015-08" db="EMBL/GenBank/DDBJ databases">
        <authorList>
            <person name="Babu N.S."/>
            <person name="Beckwith C.J."/>
            <person name="Beseler K.G."/>
            <person name="Brison A."/>
            <person name="Carone J.V."/>
            <person name="Caskin T.P."/>
            <person name="Diamond M."/>
            <person name="Durham M.E."/>
            <person name="Foxe J.M."/>
            <person name="Go M."/>
            <person name="Henderson B.A."/>
            <person name="Jones I.B."/>
            <person name="McGettigan J.A."/>
            <person name="Micheletti S.J."/>
            <person name="Nasrallah M.E."/>
            <person name="Ortiz D."/>
            <person name="Piller C.R."/>
            <person name="Privatt S.R."/>
            <person name="Schneider S.L."/>
            <person name="Sharp S."/>
            <person name="Smith T.C."/>
            <person name="Stanton J.D."/>
            <person name="Ullery H.E."/>
            <person name="Wilson R.J."/>
            <person name="Serrano M.G."/>
            <person name="Buck G."/>
            <person name="Lee V."/>
            <person name="Wang Y."/>
            <person name="Carvalho R."/>
            <person name="Voegtly L."/>
            <person name="Shi R."/>
            <person name="Duckworth R."/>
            <person name="Johnson A."/>
            <person name="Loviza R."/>
            <person name="Walstead R."/>
            <person name="Shah Z."/>
            <person name="Kiflezghi M."/>
            <person name="Wade K."/>
            <person name="Ball S.L."/>
            <person name="Bradley K.W."/>
            <person name="Asai D.J."/>
            <person name="Bowman C.A."/>
            <person name="Russell D.A."/>
            <person name="Pope W.H."/>
            <person name="Jacobs-Sera D."/>
            <person name="Hendrix R.W."/>
            <person name="Hatfull G.F."/>
        </authorList>
    </citation>
    <scope>NUCLEOTIDE SEQUENCE [LARGE SCALE GENOMIC DNA]</scope>
    <source>
        <strain evidence="10 11">DSM 27648</strain>
    </source>
</reference>
<dbReference type="OrthoDB" id="9763792at2"/>
<keyword evidence="4" id="KW-0238">DNA-binding</keyword>
<keyword evidence="2" id="KW-0067">ATP-binding</keyword>
<keyword evidence="5" id="KW-0804">Transcription</keyword>
<dbReference type="SMART" id="SM00448">
    <property type="entry name" value="REC"/>
    <property type="match status" value="1"/>
</dbReference>
<sequence>MTQPKEKIRGRILVADDEEGLRTFLAESLERDGHEIEQAEDGAAALAAAREEPFDVILTDLKMPKLDGMSLVRTLRTEQPNVELIVLTAFGDVGTAVEAMKLGVFDYLQKPVASPSAVRELVRSALARRAQLDVAPSPPAPESTLTFGAPSMVPVVAALQKVAKSGATVLLQGESGTGKEVAARTLHETSPRADKPFVAINCAVLTESLLESELFGHEKGAFTGAHAQRRGRIELADGGTFFLDEVGELKPSLQAKLLRVLEERNFERLGGSQLIEVDVRWVAATHRDLRQMVREGTFREDLYHRLAVFPIRLPPLRERREDIVPLAEALIGELARAAGRKKPVLDPQLATRLREENWPGNVRELRNALERAMILSDGDVLRPEHLWLEPSETSEPVESASKATLNTTNTATGSLADLEKQTIEQTLREVSGNRKAAATKLGIGLRTLYDKLKKYGIR</sequence>
<feature type="compositionally biased region" description="Polar residues" evidence="7">
    <location>
        <begin position="391"/>
        <end position="413"/>
    </location>
</feature>
<dbReference type="RefSeq" id="WP_146651280.1">
    <property type="nucleotide sequence ID" value="NZ_CP012333.1"/>
</dbReference>
<evidence type="ECO:0000256" key="5">
    <source>
        <dbReference type="ARBA" id="ARBA00023163"/>
    </source>
</evidence>
<dbReference type="SUPFAM" id="SSF52172">
    <property type="entry name" value="CheY-like"/>
    <property type="match status" value="1"/>
</dbReference>
<dbReference type="Pfam" id="PF00072">
    <property type="entry name" value="Response_reg"/>
    <property type="match status" value="1"/>
</dbReference>
<dbReference type="InterPro" id="IPR009057">
    <property type="entry name" value="Homeodomain-like_sf"/>
</dbReference>
<dbReference type="InterPro" id="IPR027417">
    <property type="entry name" value="P-loop_NTPase"/>
</dbReference>